<feature type="compositionally biased region" description="Basic and acidic residues" evidence="1">
    <location>
        <begin position="496"/>
        <end position="505"/>
    </location>
</feature>
<dbReference type="Proteomes" id="UP001085076">
    <property type="component" value="Miscellaneous, Linkage group lg07"/>
</dbReference>
<keyword evidence="2" id="KW-0812">Transmembrane</keyword>
<evidence type="ECO:0000256" key="1">
    <source>
        <dbReference type="SAM" id="MobiDB-lite"/>
    </source>
</evidence>
<sequence>MAVLRKVLIIPVQTCYGVARHHPFVLVWVFLMLLLHRYFPALFSFLVSSSPVIICTSLLLGMILIYGEPNIPEIDKERKGTPEISSFRAKNARNVVVGTRDDNITGKDHVERDQIADEGEKDDTFADSSSLVKKDKRILDKKKMPNEIELLYQGVIEKRELLRENEYNSGVSTKSRRKKSVGLEVDMDKHDTSSGSESDTVEDSSHSASEDDVLPIIDELHPLLNSERPKHAHKSADNSDAVSSSFEDDESDDVSAEGEILEEEEEDDGGGADEKDDGTEVVLKWTADDQKNLMDLGSSEFERNQRLENLIAKRIAKKRFQNEKNLIDLESNNMDPIMEQLSGLQVQIRPRQNPFDLPYGSEQSIDLPPIPGSAPSILLPRLNPFELPEDTMGESSSVTNDKTFHPGFVSPVPQKEIFLRRHESFSVGPSFTGELKQEMGVSRFRPYFVADKMDSEETSFATLQRRSSGNGDSGASSVAGSDSKSSVVDQDDDKELVEQENHQESDVLSSGNRITELVEVGSQTSEEVDSLDVEQEQNMVDMVDDDNSIVGNISTVAAEAHQDVDEIEEDFDDSSSSSSSKVSNKNLKMSNTGEELAIVEQIQVDSSNASSNLNETVLSDSNLESSTSERVDESQVEDPVYDSSPSTIEKSTSNIASLDGDLFPGDVHIETFEFGSLLRSTQENVSSEDGALSSHHEIATENSMSGDGGGAWVASPSLNFVEQNESISREVSLIPEHVVIGKGFPTVASDLHKPIVPLIPEQIAAQIARRSSLSSVTDSSEDVNVDADADRGS</sequence>
<dbReference type="PANTHER" id="PTHR33870:SF4">
    <property type="entry name" value="CARDIOMYOPATHY-ASSOCIATED PROTEIN"/>
    <property type="match status" value="1"/>
</dbReference>
<feature type="region of interest" description="Disordered" evidence="1">
    <location>
        <begin position="619"/>
        <end position="648"/>
    </location>
</feature>
<feature type="region of interest" description="Disordered" evidence="1">
    <location>
        <begin position="168"/>
        <end position="280"/>
    </location>
</feature>
<comment type="caution">
    <text evidence="3">The sequence shown here is derived from an EMBL/GenBank/DDBJ whole genome shotgun (WGS) entry which is preliminary data.</text>
</comment>
<gene>
    <name evidence="3" type="ORF">J5N97_024841</name>
</gene>
<accession>A0A9D5H940</accession>
<dbReference type="OrthoDB" id="1908091at2759"/>
<keyword evidence="2" id="KW-1133">Transmembrane helix</keyword>
<name>A0A9D5H940_9LILI</name>
<proteinExistence type="predicted"/>
<feature type="region of interest" description="Disordered" evidence="1">
    <location>
        <begin position="771"/>
        <end position="793"/>
    </location>
</feature>
<evidence type="ECO:0000256" key="2">
    <source>
        <dbReference type="SAM" id="Phobius"/>
    </source>
</evidence>
<feature type="compositionally biased region" description="Low complexity" evidence="1">
    <location>
        <begin position="574"/>
        <end position="588"/>
    </location>
</feature>
<protein>
    <submittedName>
        <fullName evidence="3">Uncharacterized protein</fullName>
    </submittedName>
</protein>
<dbReference type="AlphaFoldDB" id="A0A9D5H940"/>
<feature type="transmembrane region" description="Helical" evidence="2">
    <location>
        <begin position="45"/>
        <end position="66"/>
    </location>
</feature>
<evidence type="ECO:0000313" key="4">
    <source>
        <dbReference type="Proteomes" id="UP001085076"/>
    </source>
</evidence>
<organism evidence="3 4">
    <name type="scientific">Dioscorea zingiberensis</name>
    <dbReference type="NCBI Taxonomy" id="325984"/>
    <lineage>
        <taxon>Eukaryota</taxon>
        <taxon>Viridiplantae</taxon>
        <taxon>Streptophyta</taxon>
        <taxon>Embryophyta</taxon>
        <taxon>Tracheophyta</taxon>
        <taxon>Spermatophyta</taxon>
        <taxon>Magnoliopsida</taxon>
        <taxon>Liliopsida</taxon>
        <taxon>Dioscoreales</taxon>
        <taxon>Dioscoreaceae</taxon>
        <taxon>Dioscorea</taxon>
    </lineage>
</organism>
<feature type="region of interest" description="Disordered" evidence="1">
    <location>
        <begin position="459"/>
        <end position="513"/>
    </location>
</feature>
<dbReference type="PANTHER" id="PTHR33870">
    <property type="entry name" value="CARDIOMYOPATHY-ASSOCIATED PROTEIN"/>
    <property type="match status" value="1"/>
</dbReference>
<reference evidence="3" key="2">
    <citation type="journal article" date="2022" name="Hortic Res">
        <title>The genome of Dioscorea zingiberensis sheds light on the biosynthesis, origin and evolution of the medicinally important diosgenin saponins.</title>
        <authorList>
            <person name="Li Y."/>
            <person name="Tan C."/>
            <person name="Li Z."/>
            <person name="Guo J."/>
            <person name="Li S."/>
            <person name="Chen X."/>
            <person name="Wang C."/>
            <person name="Dai X."/>
            <person name="Yang H."/>
            <person name="Song W."/>
            <person name="Hou L."/>
            <person name="Xu J."/>
            <person name="Tong Z."/>
            <person name="Xu A."/>
            <person name="Yuan X."/>
            <person name="Wang W."/>
            <person name="Yang Q."/>
            <person name="Chen L."/>
            <person name="Sun Z."/>
            <person name="Wang K."/>
            <person name="Pan B."/>
            <person name="Chen J."/>
            <person name="Bao Y."/>
            <person name="Liu F."/>
            <person name="Qi X."/>
            <person name="Gang D.R."/>
            <person name="Wen J."/>
            <person name="Li J."/>
        </authorList>
    </citation>
    <scope>NUCLEOTIDE SEQUENCE</scope>
    <source>
        <strain evidence="3">Dzin_1.0</strain>
    </source>
</reference>
<reference evidence="3" key="1">
    <citation type="submission" date="2021-03" db="EMBL/GenBank/DDBJ databases">
        <authorList>
            <person name="Li Z."/>
            <person name="Yang C."/>
        </authorList>
    </citation>
    <scope>NUCLEOTIDE SEQUENCE</scope>
    <source>
        <strain evidence="3">Dzin_1.0</strain>
        <tissue evidence="3">Leaf</tissue>
    </source>
</reference>
<feature type="compositionally biased region" description="Low complexity" evidence="1">
    <location>
        <begin position="467"/>
        <end position="488"/>
    </location>
</feature>
<dbReference type="EMBL" id="JAGGNH010000007">
    <property type="protein sequence ID" value="KAJ0967924.1"/>
    <property type="molecule type" value="Genomic_DNA"/>
</dbReference>
<evidence type="ECO:0000313" key="3">
    <source>
        <dbReference type="EMBL" id="KAJ0967924.1"/>
    </source>
</evidence>
<feature type="compositionally biased region" description="Acidic residues" evidence="1">
    <location>
        <begin position="246"/>
        <end position="279"/>
    </location>
</feature>
<feature type="region of interest" description="Disordered" evidence="1">
    <location>
        <begin position="560"/>
        <end position="588"/>
    </location>
</feature>
<keyword evidence="4" id="KW-1185">Reference proteome</keyword>
<keyword evidence="2" id="KW-0472">Membrane</keyword>